<feature type="region of interest" description="Disordered" evidence="1">
    <location>
        <begin position="97"/>
        <end position="133"/>
    </location>
</feature>
<evidence type="ECO:0008006" key="5">
    <source>
        <dbReference type="Google" id="ProtNLM"/>
    </source>
</evidence>
<comment type="caution">
    <text evidence="3">The sequence shown here is derived from an EMBL/GenBank/DDBJ whole genome shotgun (WGS) entry which is preliminary data.</text>
</comment>
<protein>
    <recommendedName>
        <fullName evidence="5">Glycine rich protein</fullName>
    </recommendedName>
</protein>
<evidence type="ECO:0000256" key="1">
    <source>
        <dbReference type="SAM" id="MobiDB-lite"/>
    </source>
</evidence>
<keyword evidence="2" id="KW-0732">Signal</keyword>
<sequence>MGAAQHHLSTTGRAVMTLALVALAQGAQAFNSGSTGADGDLAPAVDTVITLPPSGILNYANINIPAGVKVTFKKNATNTPVVLLVAGNAVISGTIDVSGRPSTASGTAGDGVLADDGNPGEGGPGGYGGGRGGRPGAVDLIERLGGKGLGPGGGIAAGRATCNGLDWELANTVGYGGGTGGGFGTVGGTSSAYCVEPPVGPVYGAAELLPLVGGSGGGGGQGGRNWAGSGGAGGGGALLMAVSGTLTITNTTGKILANGGRAGDVATVGCDSMNRASGGGGGSGGAIRLVATTIAGNGEIAATGGGSGSYTCGYRGGAGGVGRIRLEAENITRTAATNPAASSAQPGPVFIAGTPTLKITSVAGVNVPEPPTGVADVRLPANTANPVTVSFATTGVPVGNTVRLAATPNNGPEVSVVSTALAGTPQAATASASINLPAGASTLQATITYTVVVAMGEALSRFAQGERVERVTLMASLDGRASRTLLITASGREFEASPEALATLRLASMGG</sequence>
<feature type="chain" id="PRO_5020478945" description="Glycine rich protein" evidence="2">
    <location>
        <begin position="30"/>
        <end position="511"/>
    </location>
</feature>
<feature type="compositionally biased region" description="Gly residues" evidence="1">
    <location>
        <begin position="119"/>
        <end position="133"/>
    </location>
</feature>
<evidence type="ECO:0000313" key="4">
    <source>
        <dbReference type="Proteomes" id="UP000295357"/>
    </source>
</evidence>
<dbReference type="Proteomes" id="UP000295357">
    <property type="component" value="Unassembled WGS sequence"/>
</dbReference>
<dbReference type="RefSeq" id="WP_133601837.1">
    <property type="nucleotide sequence ID" value="NZ_JAUFPJ010000001.1"/>
</dbReference>
<feature type="signal peptide" evidence="2">
    <location>
        <begin position="1"/>
        <end position="29"/>
    </location>
</feature>
<accession>A0A4R6NAG2</accession>
<keyword evidence="4" id="KW-1185">Reference proteome</keyword>
<dbReference type="EMBL" id="SNXE01000001">
    <property type="protein sequence ID" value="TDP12903.1"/>
    <property type="molecule type" value="Genomic_DNA"/>
</dbReference>
<reference evidence="3 4" key="1">
    <citation type="submission" date="2019-03" db="EMBL/GenBank/DDBJ databases">
        <title>Genomic Encyclopedia of Type Strains, Phase IV (KMG-IV): sequencing the most valuable type-strain genomes for metagenomic binning, comparative biology and taxonomic classification.</title>
        <authorList>
            <person name="Goeker M."/>
        </authorList>
    </citation>
    <scope>NUCLEOTIDE SEQUENCE [LARGE SCALE GENOMIC DNA]</scope>
    <source>
        <strain evidence="3 4">DSM 25082</strain>
    </source>
</reference>
<evidence type="ECO:0000256" key="2">
    <source>
        <dbReference type="SAM" id="SignalP"/>
    </source>
</evidence>
<dbReference type="AlphaFoldDB" id="A0A4R6NAG2"/>
<name>A0A4R6NAG2_9BURK</name>
<dbReference type="OrthoDB" id="8784224at2"/>
<evidence type="ECO:0000313" key="3">
    <source>
        <dbReference type="EMBL" id="TDP12903.1"/>
    </source>
</evidence>
<gene>
    <name evidence="3" type="ORF">DFR39_101377</name>
</gene>
<organism evidence="3 4">
    <name type="scientific">Roseateles asaccharophilus</name>
    <dbReference type="NCBI Taxonomy" id="582607"/>
    <lineage>
        <taxon>Bacteria</taxon>
        <taxon>Pseudomonadati</taxon>
        <taxon>Pseudomonadota</taxon>
        <taxon>Betaproteobacteria</taxon>
        <taxon>Burkholderiales</taxon>
        <taxon>Sphaerotilaceae</taxon>
        <taxon>Roseateles</taxon>
    </lineage>
</organism>
<proteinExistence type="predicted"/>